<gene>
    <name evidence="1" type="ORF">BDA99DRAFT_592957</name>
</gene>
<dbReference type="AlphaFoldDB" id="A0AAD5PHC4"/>
<comment type="caution">
    <text evidence="1">The sequence shown here is derived from an EMBL/GenBank/DDBJ whole genome shotgun (WGS) entry which is preliminary data.</text>
</comment>
<name>A0AAD5PHC4_9FUNG</name>
<reference evidence="1" key="1">
    <citation type="journal article" date="2022" name="IScience">
        <title>Evolution of zygomycete secretomes and the origins of terrestrial fungal ecologies.</title>
        <authorList>
            <person name="Chang Y."/>
            <person name="Wang Y."/>
            <person name="Mondo S."/>
            <person name="Ahrendt S."/>
            <person name="Andreopoulos W."/>
            <person name="Barry K."/>
            <person name="Beard J."/>
            <person name="Benny G.L."/>
            <person name="Blankenship S."/>
            <person name="Bonito G."/>
            <person name="Cuomo C."/>
            <person name="Desiro A."/>
            <person name="Gervers K.A."/>
            <person name="Hundley H."/>
            <person name="Kuo A."/>
            <person name="LaButti K."/>
            <person name="Lang B.F."/>
            <person name="Lipzen A."/>
            <person name="O'Donnell K."/>
            <person name="Pangilinan J."/>
            <person name="Reynolds N."/>
            <person name="Sandor L."/>
            <person name="Smith M.E."/>
            <person name="Tsang A."/>
            <person name="Grigoriev I.V."/>
            <person name="Stajich J.E."/>
            <person name="Spatafora J.W."/>
        </authorList>
    </citation>
    <scope>NUCLEOTIDE SEQUENCE</scope>
    <source>
        <strain evidence="1">RSA 2281</strain>
    </source>
</reference>
<evidence type="ECO:0000313" key="1">
    <source>
        <dbReference type="EMBL" id="KAI9272660.1"/>
    </source>
</evidence>
<evidence type="ECO:0000313" key="2">
    <source>
        <dbReference type="Proteomes" id="UP001209540"/>
    </source>
</evidence>
<protein>
    <submittedName>
        <fullName evidence="1">Uncharacterized protein</fullName>
    </submittedName>
</protein>
<dbReference type="EMBL" id="JAIXMP010000005">
    <property type="protein sequence ID" value="KAI9272660.1"/>
    <property type="molecule type" value="Genomic_DNA"/>
</dbReference>
<proteinExistence type="predicted"/>
<sequence length="81" mass="8920">MVCPVAWSKKGVSADVEVPTQQGTNLSVLGCMTYYGLIALSQQVPKPVDQKNVNLSVKDPAYPMVHILVTSYCLYVRCRLC</sequence>
<accession>A0AAD5PHC4</accession>
<dbReference type="Proteomes" id="UP001209540">
    <property type="component" value="Unassembled WGS sequence"/>
</dbReference>
<reference evidence="1" key="2">
    <citation type="submission" date="2023-02" db="EMBL/GenBank/DDBJ databases">
        <authorList>
            <consortium name="DOE Joint Genome Institute"/>
            <person name="Mondo S.J."/>
            <person name="Chang Y."/>
            <person name="Wang Y."/>
            <person name="Ahrendt S."/>
            <person name="Andreopoulos W."/>
            <person name="Barry K."/>
            <person name="Beard J."/>
            <person name="Benny G.L."/>
            <person name="Blankenship S."/>
            <person name="Bonito G."/>
            <person name="Cuomo C."/>
            <person name="Desiro A."/>
            <person name="Gervers K.A."/>
            <person name="Hundley H."/>
            <person name="Kuo A."/>
            <person name="LaButti K."/>
            <person name="Lang B.F."/>
            <person name="Lipzen A."/>
            <person name="O'Donnell K."/>
            <person name="Pangilinan J."/>
            <person name="Reynolds N."/>
            <person name="Sandor L."/>
            <person name="Smith M.W."/>
            <person name="Tsang A."/>
            <person name="Grigoriev I.V."/>
            <person name="Stajich J.E."/>
            <person name="Spatafora J.W."/>
        </authorList>
    </citation>
    <scope>NUCLEOTIDE SEQUENCE</scope>
    <source>
        <strain evidence="1">RSA 2281</strain>
    </source>
</reference>
<keyword evidence="2" id="KW-1185">Reference proteome</keyword>
<organism evidence="1 2">
    <name type="scientific">Phascolomyces articulosus</name>
    <dbReference type="NCBI Taxonomy" id="60185"/>
    <lineage>
        <taxon>Eukaryota</taxon>
        <taxon>Fungi</taxon>
        <taxon>Fungi incertae sedis</taxon>
        <taxon>Mucoromycota</taxon>
        <taxon>Mucoromycotina</taxon>
        <taxon>Mucoromycetes</taxon>
        <taxon>Mucorales</taxon>
        <taxon>Lichtheimiaceae</taxon>
        <taxon>Phascolomyces</taxon>
    </lineage>
</organism>